<evidence type="ECO:0000256" key="2">
    <source>
        <dbReference type="ARBA" id="ARBA00013184"/>
    </source>
</evidence>
<dbReference type="PANTHER" id="PTHR31571:SF2">
    <property type="entry name" value="HISTONE ACETYLTRANSFERASE RTT109"/>
    <property type="match status" value="1"/>
</dbReference>
<dbReference type="EMBL" id="LSSK01001950">
    <property type="protein sequence ID" value="OMH78380.1"/>
    <property type="molecule type" value="Genomic_DNA"/>
</dbReference>
<keyword evidence="7" id="KW-0804">Transcription</keyword>
<dbReference type="PROSITE" id="PS51728">
    <property type="entry name" value="RTT109_HAT"/>
    <property type="match status" value="1"/>
</dbReference>
<dbReference type="Proteomes" id="UP000188320">
    <property type="component" value="Unassembled WGS sequence"/>
</dbReference>
<keyword evidence="3" id="KW-0808">Transferase</keyword>
<dbReference type="EC" id="2.3.1.48" evidence="2"/>
<name>A0A1R1PBQ1_ZANCU</name>
<evidence type="ECO:0000256" key="6">
    <source>
        <dbReference type="ARBA" id="ARBA00023015"/>
    </source>
</evidence>
<comment type="catalytic activity">
    <reaction evidence="9">
        <text>L-lysyl-[histone] + acetyl-CoA = N(6)-acetyl-L-lysyl-[histone] + CoA + H(+)</text>
        <dbReference type="Rhea" id="RHEA:21992"/>
        <dbReference type="Rhea" id="RHEA-COMP:9845"/>
        <dbReference type="Rhea" id="RHEA-COMP:11338"/>
        <dbReference type="ChEBI" id="CHEBI:15378"/>
        <dbReference type="ChEBI" id="CHEBI:29969"/>
        <dbReference type="ChEBI" id="CHEBI:57287"/>
        <dbReference type="ChEBI" id="CHEBI:57288"/>
        <dbReference type="ChEBI" id="CHEBI:61930"/>
        <dbReference type="EC" id="2.3.1.48"/>
    </reaction>
    <physiologicalReaction direction="left-to-right" evidence="9">
        <dbReference type="Rhea" id="RHEA:21993"/>
    </physiologicalReaction>
</comment>
<dbReference type="InterPro" id="IPR051236">
    <property type="entry name" value="HAT_RTT109-like"/>
</dbReference>
<dbReference type="InterPro" id="IPR016849">
    <property type="entry name" value="Rtt109"/>
</dbReference>
<evidence type="ECO:0000313" key="11">
    <source>
        <dbReference type="Proteomes" id="UP000188320"/>
    </source>
</evidence>
<dbReference type="GO" id="GO:0032931">
    <property type="term" value="F:histone H3K56 acetyltransferase activity"/>
    <property type="evidence" value="ECO:0007669"/>
    <property type="project" value="TreeGrafter"/>
</dbReference>
<comment type="subcellular location">
    <subcellularLocation>
        <location evidence="1">Nucleus</location>
    </subcellularLocation>
</comment>
<dbReference type="GO" id="GO:0005634">
    <property type="term" value="C:nucleus"/>
    <property type="evidence" value="ECO:0007669"/>
    <property type="project" value="UniProtKB-SubCell"/>
</dbReference>
<accession>A0A1R1PBQ1</accession>
<gene>
    <name evidence="10" type="ORF">AX774_g8236</name>
</gene>
<evidence type="ECO:0000256" key="1">
    <source>
        <dbReference type="ARBA" id="ARBA00004123"/>
    </source>
</evidence>
<dbReference type="GO" id="GO:0006355">
    <property type="term" value="P:regulation of DNA-templated transcription"/>
    <property type="evidence" value="ECO:0007669"/>
    <property type="project" value="InterPro"/>
</dbReference>
<evidence type="ECO:0000256" key="8">
    <source>
        <dbReference type="ARBA" id="ARBA00023242"/>
    </source>
</evidence>
<dbReference type="GO" id="GO:0006974">
    <property type="term" value="P:DNA damage response"/>
    <property type="evidence" value="ECO:0007669"/>
    <property type="project" value="UniProtKB-KW"/>
</dbReference>
<keyword evidence="6" id="KW-0805">Transcription regulation</keyword>
<keyword evidence="4" id="KW-0227">DNA damage</keyword>
<dbReference type="AlphaFoldDB" id="A0A1R1PBQ1"/>
<reference evidence="11" key="1">
    <citation type="submission" date="2017-01" db="EMBL/GenBank/DDBJ databases">
        <authorList>
            <person name="Wang Y."/>
            <person name="White M."/>
            <person name="Kvist S."/>
            <person name="Moncalvo J.-M."/>
        </authorList>
    </citation>
    <scope>NUCLEOTIDE SEQUENCE [LARGE SCALE GENOMIC DNA]</scope>
    <source>
        <strain evidence="11">COL-18-3</strain>
    </source>
</reference>
<keyword evidence="11" id="KW-1185">Reference proteome</keyword>
<evidence type="ECO:0000256" key="5">
    <source>
        <dbReference type="ARBA" id="ARBA00022990"/>
    </source>
</evidence>
<protein>
    <recommendedName>
        <fullName evidence="2">histone acetyltransferase</fullName>
        <ecNumber evidence="2">2.3.1.48</ecNumber>
    </recommendedName>
</protein>
<dbReference type="InterPro" id="IPR013178">
    <property type="entry name" value="Histone_AcTrfase_Rtt109/CBP"/>
</dbReference>
<keyword evidence="5" id="KW-0007">Acetylation</keyword>
<evidence type="ECO:0000256" key="7">
    <source>
        <dbReference type="ARBA" id="ARBA00023163"/>
    </source>
</evidence>
<organism evidence="10 11">
    <name type="scientific">Zancudomyces culisetae</name>
    <name type="common">Gut fungus</name>
    <name type="synonym">Smittium culisetae</name>
    <dbReference type="NCBI Taxonomy" id="1213189"/>
    <lineage>
        <taxon>Eukaryota</taxon>
        <taxon>Fungi</taxon>
        <taxon>Fungi incertae sedis</taxon>
        <taxon>Zoopagomycota</taxon>
        <taxon>Kickxellomycotina</taxon>
        <taxon>Harpellomycetes</taxon>
        <taxon>Harpellales</taxon>
        <taxon>Legeriomycetaceae</taxon>
        <taxon>Zancudomyces</taxon>
    </lineage>
</organism>
<evidence type="ECO:0000256" key="4">
    <source>
        <dbReference type="ARBA" id="ARBA00022763"/>
    </source>
</evidence>
<dbReference type="SMART" id="SM01250">
    <property type="entry name" value="KAT11"/>
    <property type="match status" value="1"/>
</dbReference>
<dbReference type="OrthoDB" id="3361892at2759"/>
<evidence type="ECO:0000313" key="10">
    <source>
        <dbReference type="EMBL" id="OMH78380.1"/>
    </source>
</evidence>
<sequence>MNSFNKAIIKQGTLIESVRSVVQTIPDSSDGQIYTFYTKPEISNKTILPALNAGEWKQESNNETVEQNLILLLSKKIGNGEQVFVAGIQVKEYSILVNNNKILEKEQTEAGKNISSYHQYSYKTNLCGTEISNSLVGGLEIQVCKNSSKNGNQNEKTRRIVIYIEKVDSSGYGNEKAPNIKDEQKRPSLGYVRALIVGYLEYAIKYKYNTAYNKDIENVLVYTFARAQPEYLFANSKKNIRNKRILEGSELVKWWTRTFDIFFEYYKLKNSACNYVTEQAKNSPVLECKHVEGGRVTDSSIANEKISNLKENRINKVETTINANVWIPNVESSLEIKWLHELINKVRSPKSPSTSESIIGNADNDSYRQNTCYSYGELVKISWNYGYCDATKMRLPAIETIPQYPDDPITRQLQKIYENTPAKTNNGGPAVKYKKTSIAEVLALVSISEECGSGHMTGFFNIEIGRKEQAIKCSKNVGDDNGVNDKCKGGMATMDYQFDSMLEENALEPDVYNRINNKLIDLEEMDYSTIETAVRSTRKFREYVIDMLNVQDGCNIDCHFVEVANMDSESEVQRVLCKAIENTKQTTVTNGSGVTNIVTFKRKGQGIDRNESKNGQVNVLSTNLIKRKKK</sequence>
<proteinExistence type="predicted"/>
<dbReference type="Pfam" id="PF08214">
    <property type="entry name" value="HAT_KAT11"/>
    <property type="match status" value="1"/>
</dbReference>
<keyword evidence="8" id="KW-0539">Nucleus</keyword>
<comment type="caution">
    <text evidence="10">The sequence shown here is derived from an EMBL/GenBank/DDBJ whole genome shotgun (WGS) entry which is preliminary data.</text>
</comment>
<evidence type="ECO:0000256" key="9">
    <source>
        <dbReference type="ARBA" id="ARBA00048940"/>
    </source>
</evidence>
<evidence type="ECO:0000256" key="3">
    <source>
        <dbReference type="ARBA" id="ARBA00022679"/>
    </source>
</evidence>
<dbReference type="PANTHER" id="PTHR31571">
    <property type="entry name" value="ALTERED INHERITANCE OF MITOCHONDRIA PROTEIN 6"/>
    <property type="match status" value="1"/>
</dbReference>